<evidence type="ECO:0000313" key="3">
    <source>
        <dbReference type="Proteomes" id="UP000077266"/>
    </source>
</evidence>
<accession>A0A165D179</accession>
<dbReference type="InterPro" id="IPR007325">
    <property type="entry name" value="KFase/CYL"/>
</dbReference>
<comment type="similarity">
    <text evidence="1">Belongs to the Cyclase 1 superfamily.</text>
</comment>
<dbReference type="PANTHER" id="PTHR34861">
    <property type="match status" value="1"/>
</dbReference>
<proteinExistence type="inferred from homology"/>
<dbReference type="PANTHER" id="PTHR34861:SF10">
    <property type="entry name" value="CYCLASE"/>
    <property type="match status" value="1"/>
</dbReference>
<dbReference type="AlphaFoldDB" id="A0A165D179"/>
<name>A0A165D179_EXIGL</name>
<organism evidence="2 3">
    <name type="scientific">Exidia glandulosa HHB12029</name>
    <dbReference type="NCBI Taxonomy" id="1314781"/>
    <lineage>
        <taxon>Eukaryota</taxon>
        <taxon>Fungi</taxon>
        <taxon>Dikarya</taxon>
        <taxon>Basidiomycota</taxon>
        <taxon>Agaricomycotina</taxon>
        <taxon>Agaricomycetes</taxon>
        <taxon>Auriculariales</taxon>
        <taxon>Exidiaceae</taxon>
        <taxon>Exidia</taxon>
    </lineage>
</organism>
<keyword evidence="3" id="KW-1185">Reference proteome</keyword>
<dbReference type="STRING" id="1314781.A0A165D179"/>
<evidence type="ECO:0008006" key="4">
    <source>
        <dbReference type="Google" id="ProtNLM"/>
    </source>
</evidence>
<dbReference type="Proteomes" id="UP000077266">
    <property type="component" value="Unassembled WGS sequence"/>
</dbReference>
<evidence type="ECO:0000313" key="2">
    <source>
        <dbReference type="EMBL" id="KZV83610.1"/>
    </source>
</evidence>
<gene>
    <name evidence="2" type="ORF">EXIGLDRAFT_683644</name>
</gene>
<evidence type="ECO:0000256" key="1">
    <source>
        <dbReference type="ARBA" id="ARBA00007865"/>
    </source>
</evidence>
<sequence>MNDKNLPTFDELPEFKGKPGCAWEVWGKDDQLGTINLLTPDVVKRAMTEEIQTGKTVSLSWPINFPKKALFFRESADITLKAIPTLAKGDDVIHMNSQAGSQWDGMRHYGLFEDHIFYNNTPRDAIPFGKIEIADPANIDPAYVKLGIHNWAEHGICGRGVLLDLVEHYTHDGSPLPYNPWESHSFTVEDLKACAAKEGVEFRHGDILLIRGGFIKKYYEETDEARDLLAAPKRNPPAGIDPSIEMKRFIWNNHFAAAASDQPTLEHWPPKVPGFSMHETMLNLWGMPIGELFDLEALSKQCKETGRYSFFFSSWPLKIIGGCAAPPNAAAYF</sequence>
<dbReference type="InParanoid" id="A0A165D179"/>
<dbReference type="GO" id="GO:0019441">
    <property type="term" value="P:L-tryptophan catabolic process to kynurenine"/>
    <property type="evidence" value="ECO:0007669"/>
    <property type="project" value="InterPro"/>
</dbReference>
<dbReference type="Gene3D" id="3.50.30.50">
    <property type="entry name" value="Putative cyclase"/>
    <property type="match status" value="1"/>
</dbReference>
<dbReference type="Pfam" id="PF04199">
    <property type="entry name" value="Cyclase"/>
    <property type="match status" value="1"/>
</dbReference>
<protein>
    <recommendedName>
        <fullName evidence="4">Cyclase</fullName>
    </recommendedName>
</protein>
<dbReference type="SUPFAM" id="SSF102198">
    <property type="entry name" value="Putative cyclase"/>
    <property type="match status" value="1"/>
</dbReference>
<reference evidence="2 3" key="1">
    <citation type="journal article" date="2016" name="Mol. Biol. Evol.">
        <title>Comparative Genomics of Early-Diverging Mushroom-Forming Fungi Provides Insights into the Origins of Lignocellulose Decay Capabilities.</title>
        <authorList>
            <person name="Nagy L.G."/>
            <person name="Riley R."/>
            <person name="Tritt A."/>
            <person name="Adam C."/>
            <person name="Daum C."/>
            <person name="Floudas D."/>
            <person name="Sun H."/>
            <person name="Yadav J.S."/>
            <person name="Pangilinan J."/>
            <person name="Larsson K.H."/>
            <person name="Matsuura K."/>
            <person name="Barry K."/>
            <person name="Labutti K."/>
            <person name="Kuo R."/>
            <person name="Ohm R.A."/>
            <person name="Bhattacharya S.S."/>
            <person name="Shirouzu T."/>
            <person name="Yoshinaga Y."/>
            <person name="Martin F.M."/>
            <person name="Grigoriev I.V."/>
            <person name="Hibbett D.S."/>
        </authorList>
    </citation>
    <scope>NUCLEOTIDE SEQUENCE [LARGE SCALE GENOMIC DNA]</scope>
    <source>
        <strain evidence="2 3">HHB12029</strain>
    </source>
</reference>
<dbReference type="InterPro" id="IPR037175">
    <property type="entry name" value="KFase_sf"/>
</dbReference>
<dbReference type="EMBL" id="KV426263">
    <property type="protein sequence ID" value="KZV83610.1"/>
    <property type="molecule type" value="Genomic_DNA"/>
</dbReference>
<dbReference type="GO" id="GO:0004061">
    <property type="term" value="F:arylformamidase activity"/>
    <property type="evidence" value="ECO:0007669"/>
    <property type="project" value="InterPro"/>
</dbReference>
<dbReference type="OrthoDB" id="5396at2759"/>